<evidence type="ECO:0000313" key="2">
    <source>
        <dbReference type="Proteomes" id="UP000613011"/>
    </source>
</evidence>
<protein>
    <submittedName>
        <fullName evidence="1">Uncharacterized protein</fullName>
    </submittedName>
</protein>
<evidence type="ECO:0000313" key="1">
    <source>
        <dbReference type="EMBL" id="MBL0423085.1"/>
    </source>
</evidence>
<name>A0A936ZSZ8_9BURK</name>
<keyword evidence="2" id="KW-1185">Reference proteome</keyword>
<comment type="caution">
    <text evidence="1">The sequence shown here is derived from an EMBL/GenBank/DDBJ whole genome shotgun (WGS) entry which is preliminary data.</text>
</comment>
<reference evidence="1" key="1">
    <citation type="submission" date="2021-01" db="EMBL/GenBank/DDBJ databases">
        <title>Ramlibacter sp. strain AW1 16S ribosomal RNA gene Genome sequencing and assembly.</title>
        <authorList>
            <person name="Kang M."/>
        </authorList>
    </citation>
    <scope>NUCLEOTIDE SEQUENCE</scope>
    <source>
        <strain evidence="1">AW1</strain>
    </source>
</reference>
<organism evidence="1 2">
    <name type="scientific">Ramlibacter aurantiacus</name>
    <dbReference type="NCBI Taxonomy" id="2801330"/>
    <lineage>
        <taxon>Bacteria</taxon>
        <taxon>Pseudomonadati</taxon>
        <taxon>Pseudomonadota</taxon>
        <taxon>Betaproteobacteria</taxon>
        <taxon>Burkholderiales</taxon>
        <taxon>Comamonadaceae</taxon>
        <taxon>Ramlibacter</taxon>
    </lineage>
</organism>
<dbReference type="EMBL" id="JAEQNA010000011">
    <property type="protein sequence ID" value="MBL0423085.1"/>
    <property type="molecule type" value="Genomic_DNA"/>
</dbReference>
<gene>
    <name evidence="1" type="ORF">JI739_22310</name>
</gene>
<sequence>MNDLRALMREFPFPGRLEAIFLRPARGRAALGAAACEALDGLGLEGDRAGFRSRNHQVAFLPTRSP</sequence>
<dbReference type="RefSeq" id="WP_201686223.1">
    <property type="nucleotide sequence ID" value="NZ_JAEQNA010000011.1"/>
</dbReference>
<dbReference type="AlphaFoldDB" id="A0A936ZSZ8"/>
<dbReference type="Proteomes" id="UP000613011">
    <property type="component" value="Unassembled WGS sequence"/>
</dbReference>
<accession>A0A936ZSZ8</accession>
<proteinExistence type="predicted"/>